<reference evidence="8" key="1">
    <citation type="journal article" date="2020" name="Stud. Mycol.">
        <title>101 Dothideomycetes genomes: a test case for predicting lifestyles and emergence of pathogens.</title>
        <authorList>
            <person name="Haridas S."/>
            <person name="Albert R."/>
            <person name="Binder M."/>
            <person name="Bloem J."/>
            <person name="Labutti K."/>
            <person name="Salamov A."/>
            <person name="Andreopoulos B."/>
            <person name="Baker S."/>
            <person name="Barry K."/>
            <person name="Bills G."/>
            <person name="Bluhm B."/>
            <person name="Cannon C."/>
            <person name="Castanera R."/>
            <person name="Culley D."/>
            <person name="Daum C."/>
            <person name="Ezra D."/>
            <person name="Gonzalez J."/>
            <person name="Henrissat B."/>
            <person name="Kuo A."/>
            <person name="Liang C."/>
            <person name="Lipzen A."/>
            <person name="Lutzoni F."/>
            <person name="Magnuson J."/>
            <person name="Mondo S."/>
            <person name="Nolan M."/>
            <person name="Ohm R."/>
            <person name="Pangilinan J."/>
            <person name="Park H.-J."/>
            <person name="Ramirez L."/>
            <person name="Alfaro M."/>
            <person name="Sun H."/>
            <person name="Tritt A."/>
            <person name="Yoshinaga Y."/>
            <person name="Zwiers L.-H."/>
            <person name="Turgeon B."/>
            <person name="Goodwin S."/>
            <person name="Spatafora J."/>
            <person name="Crous P."/>
            <person name="Grigoriev I."/>
        </authorList>
    </citation>
    <scope>NUCLEOTIDE SEQUENCE</scope>
    <source>
        <strain evidence="8">CBS 113979</strain>
    </source>
</reference>
<sequence length="223" mass="23912">MAEPTPSSTAGQPSPTKRVSSSRPTATKRTSTAHPRAPATIHPTAIIANHALLTGIHPITISQNAILHPYCKVYSTECPVEIGEGCIISERASVGLSSGDQNDRLEEGKVHKVQLMVSLGREVNVENGATVEAAEIGDGTIIQIDAKVGAGSVVGKHCKISPLCEVPPNDVVPDFTVIYGNNQRRIDKTAREHAEINRLKSMGNIMHHKTLSRLLPNNAAKWQ</sequence>
<keyword evidence="5" id="KW-0206">Cytoskeleton</keyword>
<dbReference type="GO" id="GO:0007052">
    <property type="term" value="P:mitotic spindle organization"/>
    <property type="evidence" value="ECO:0007669"/>
    <property type="project" value="TreeGrafter"/>
</dbReference>
<name>A0A6G1GU35_9PEZI</name>
<feature type="region of interest" description="Disordered" evidence="7">
    <location>
        <begin position="1"/>
        <end position="40"/>
    </location>
</feature>
<evidence type="ECO:0000256" key="6">
    <source>
        <dbReference type="ARBA" id="ARBA00034687"/>
    </source>
</evidence>
<dbReference type="Gene3D" id="2.160.10.10">
    <property type="entry name" value="Hexapeptide repeat proteins"/>
    <property type="match status" value="1"/>
</dbReference>
<dbReference type="OrthoDB" id="2355at2759"/>
<evidence type="ECO:0000256" key="5">
    <source>
        <dbReference type="ARBA" id="ARBA00023212"/>
    </source>
</evidence>
<dbReference type="InterPro" id="IPR011004">
    <property type="entry name" value="Trimer_LpxA-like_sf"/>
</dbReference>
<evidence type="ECO:0000313" key="9">
    <source>
        <dbReference type="Proteomes" id="UP000800041"/>
    </source>
</evidence>
<dbReference type="EMBL" id="ML977169">
    <property type="protein sequence ID" value="KAF1984269.1"/>
    <property type="molecule type" value="Genomic_DNA"/>
</dbReference>
<dbReference type="AlphaFoldDB" id="A0A6G1GU35"/>
<accession>A0A6G1GU35</accession>
<dbReference type="GO" id="GO:0005869">
    <property type="term" value="C:dynactin complex"/>
    <property type="evidence" value="ECO:0007669"/>
    <property type="project" value="InterPro"/>
</dbReference>
<dbReference type="GO" id="GO:0070840">
    <property type="term" value="F:dynein complex binding"/>
    <property type="evidence" value="ECO:0007669"/>
    <property type="project" value="TreeGrafter"/>
</dbReference>
<evidence type="ECO:0000313" key="8">
    <source>
        <dbReference type="EMBL" id="KAF1984269.1"/>
    </source>
</evidence>
<keyword evidence="4" id="KW-0963">Cytoplasm</keyword>
<keyword evidence="9" id="KW-1185">Reference proteome</keyword>
<evidence type="ECO:0000256" key="2">
    <source>
        <dbReference type="ARBA" id="ARBA00007719"/>
    </source>
</evidence>
<organism evidence="8 9">
    <name type="scientific">Aulographum hederae CBS 113979</name>
    <dbReference type="NCBI Taxonomy" id="1176131"/>
    <lineage>
        <taxon>Eukaryota</taxon>
        <taxon>Fungi</taxon>
        <taxon>Dikarya</taxon>
        <taxon>Ascomycota</taxon>
        <taxon>Pezizomycotina</taxon>
        <taxon>Dothideomycetes</taxon>
        <taxon>Pleosporomycetidae</taxon>
        <taxon>Aulographales</taxon>
        <taxon>Aulographaceae</taxon>
    </lineage>
</organism>
<feature type="compositionally biased region" description="Polar residues" evidence="7">
    <location>
        <begin position="1"/>
        <end position="30"/>
    </location>
</feature>
<gene>
    <name evidence="8" type="ORF">K402DRAFT_336819</name>
</gene>
<dbReference type="Proteomes" id="UP000800041">
    <property type="component" value="Unassembled WGS sequence"/>
</dbReference>
<evidence type="ECO:0000256" key="3">
    <source>
        <dbReference type="ARBA" id="ARBA00016573"/>
    </source>
</evidence>
<dbReference type="InterPro" id="IPR027777">
    <property type="entry name" value="DCTN6"/>
</dbReference>
<protein>
    <recommendedName>
        <fullName evidence="3">Dynactin subunit 6</fullName>
    </recommendedName>
</protein>
<dbReference type="PANTHER" id="PTHR13072">
    <property type="entry name" value="DYNACTIN 6"/>
    <property type="match status" value="1"/>
</dbReference>
<dbReference type="PANTHER" id="PTHR13072:SF0">
    <property type="entry name" value="DYNACTIN SUBUNIT 6"/>
    <property type="match status" value="1"/>
</dbReference>
<evidence type="ECO:0000256" key="4">
    <source>
        <dbReference type="ARBA" id="ARBA00022490"/>
    </source>
</evidence>
<comment type="function">
    <text evidence="6">Part of the dynactin complex that activates the molecular motor dynein for ultra-processive transport along microtubules.</text>
</comment>
<evidence type="ECO:0000256" key="1">
    <source>
        <dbReference type="ARBA" id="ARBA00004245"/>
    </source>
</evidence>
<evidence type="ECO:0000256" key="7">
    <source>
        <dbReference type="SAM" id="MobiDB-lite"/>
    </source>
</evidence>
<comment type="similarity">
    <text evidence="2">Belongs to the dynactin subunits 5/6 family. Dynactin subunit 6 subfamily.</text>
</comment>
<comment type="subcellular location">
    <subcellularLocation>
        <location evidence="1">Cytoplasm</location>
        <location evidence="1">Cytoskeleton</location>
    </subcellularLocation>
</comment>
<dbReference type="SUPFAM" id="SSF51161">
    <property type="entry name" value="Trimeric LpxA-like enzymes"/>
    <property type="match status" value="1"/>
</dbReference>
<proteinExistence type="inferred from homology"/>